<feature type="compositionally biased region" description="Polar residues" evidence="1">
    <location>
        <begin position="72"/>
        <end position="82"/>
    </location>
</feature>
<sequence length="477" mass="52707">MKIVKQYDMVCGSQALSFRDGAVLKLCNREWRGDFSMRKRLRAALFPVFLMVLLFAACGGPREGTIPRGTPDTGSGTPAIQPTPTPKLEQAPENSKGDFYAFVRQNQLWAAQNGQSPTQVTSFNFSQNTMVFWQMPLWSADHRYLAFAYHALPYGIGGGGCPGPDYAGNGSLYVYDFQKGQATAIRLPKIERNASLKGEAKEDYWNFVSWEDASHLLAWYNGVTGKKSDDAGLYRYDVESQKLEKVLSQSTIGATPVANPQQGKPTLLNAQYSQGQFYVQVVDKPGANESSVGIYRYSLSNPEKHEQVLNMGHIPWCANRMVSAFVHPGWSVSPDGKQLAVQVLKEGRPGKEASEIQIVNLENGEKQGAFAGVPATFLARDVDLSWSPDNKKLVATAYMQMGQEQGPFLISLDNPGKVQTMTPSVAGQVSWRADSEAFAMQSFQQLGMTTFPDTYIYYIDASTARTLEKNARVFSWG</sequence>
<accession>A0A326U349</accession>
<reference evidence="3 4" key="1">
    <citation type="submission" date="2018-06" db="EMBL/GenBank/DDBJ databases">
        <title>Genomic Encyclopedia of Archaeal and Bacterial Type Strains, Phase II (KMG-II): from individual species to whole genera.</title>
        <authorList>
            <person name="Goeker M."/>
        </authorList>
    </citation>
    <scope>NUCLEOTIDE SEQUENCE [LARGE SCALE GENOMIC DNA]</scope>
    <source>
        <strain evidence="3 4">ATCC BAA-1881</strain>
    </source>
</reference>
<keyword evidence="2" id="KW-0472">Membrane</keyword>
<comment type="caution">
    <text evidence="3">The sequence shown here is derived from an EMBL/GenBank/DDBJ whole genome shotgun (WGS) entry which is preliminary data.</text>
</comment>
<evidence type="ECO:0008006" key="5">
    <source>
        <dbReference type="Google" id="ProtNLM"/>
    </source>
</evidence>
<proteinExistence type="predicted"/>
<dbReference type="InterPro" id="IPR011042">
    <property type="entry name" value="6-blade_b-propeller_TolB-like"/>
</dbReference>
<keyword evidence="2" id="KW-1133">Transmembrane helix</keyword>
<name>A0A326U349_THEHA</name>
<keyword evidence="4" id="KW-1185">Reference proteome</keyword>
<dbReference type="SUPFAM" id="SSF82171">
    <property type="entry name" value="DPP6 N-terminal domain-like"/>
    <property type="match status" value="1"/>
</dbReference>
<evidence type="ECO:0000313" key="4">
    <source>
        <dbReference type="Proteomes" id="UP000248806"/>
    </source>
</evidence>
<keyword evidence="2" id="KW-0812">Transmembrane</keyword>
<gene>
    <name evidence="3" type="ORF">EI42_04478</name>
</gene>
<evidence type="ECO:0000256" key="2">
    <source>
        <dbReference type="SAM" id="Phobius"/>
    </source>
</evidence>
<feature type="transmembrane region" description="Helical" evidence="2">
    <location>
        <begin position="41"/>
        <end position="57"/>
    </location>
</feature>
<feature type="region of interest" description="Disordered" evidence="1">
    <location>
        <begin position="64"/>
        <end position="91"/>
    </location>
</feature>
<dbReference type="AlphaFoldDB" id="A0A326U349"/>
<protein>
    <recommendedName>
        <fullName evidence="5">WD40 repeat protein</fullName>
    </recommendedName>
</protein>
<organism evidence="3 4">
    <name type="scientific">Thermosporothrix hazakensis</name>
    <dbReference type="NCBI Taxonomy" id="644383"/>
    <lineage>
        <taxon>Bacteria</taxon>
        <taxon>Bacillati</taxon>
        <taxon>Chloroflexota</taxon>
        <taxon>Ktedonobacteria</taxon>
        <taxon>Ktedonobacterales</taxon>
        <taxon>Thermosporotrichaceae</taxon>
        <taxon>Thermosporothrix</taxon>
    </lineage>
</organism>
<dbReference type="Proteomes" id="UP000248806">
    <property type="component" value="Unassembled WGS sequence"/>
</dbReference>
<dbReference type="EMBL" id="QKUF01000020">
    <property type="protein sequence ID" value="PZW24870.1"/>
    <property type="molecule type" value="Genomic_DNA"/>
</dbReference>
<evidence type="ECO:0000313" key="3">
    <source>
        <dbReference type="EMBL" id="PZW24870.1"/>
    </source>
</evidence>
<evidence type="ECO:0000256" key="1">
    <source>
        <dbReference type="SAM" id="MobiDB-lite"/>
    </source>
</evidence>
<dbReference type="Gene3D" id="2.120.10.30">
    <property type="entry name" value="TolB, C-terminal domain"/>
    <property type="match status" value="1"/>
</dbReference>